<dbReference type="Proteomes" id="UP000556026">
    <property type="component" value="Unassembled WGS sequence"/>
</dbReference>
<protein>
    <recommendedName>
        <fullName evidence="2">histidine kinase</fullName>
        <ecNumber evidence="2">2.7.13.3</ecNumber>
    </recommendedName>
</protein>
<keyword evidence="3" id="KW-0597">Phosphoprotein</keyword>
<dbReference type="InterPro" id="IPR005467">
    <property type="entry name" value="His_kinase_dom"/>
</dbReference>
<evidence type="ECO:0000256" key="8">
    <source>
        <dbReference type="ARBA" id="ARBA00023012"/>
    </source>
</evidence>
<evidence type="ECO:0000256" key="2">
    <source>
        <dbReference type="ARBA" id="ARBA00012438"/>
    </source>
</evidence>
<feature type="transmembrane region" description="Helical" evidence="10">
    <location>
        <begin position="283"/>
        <end position="306"/>
    </location>
</feature>
<evidence type="ECO:0000256" key="10">
    <source>
        <dbReference type="SAM" id="Phobius"/>
    </source>
</evidence>
<sequence length="622" mass="68218">MPETAAMKPATSPNPCSIRFHLIRLVIAAVAPVWLIASLLVYHAFLTKRDELNRSMLDTARSLTRVVDREIVSIEASLSTLSTSPSFAAGDLAAVHRQAQQVLKSYPSADILLADRYGQELLHTARPFGSTLPRRNNLDAVRLIFQTARPTVSGLYMGAVSQQSQVSVDVPVFVNGTVKYDLALTLRSEPMAEVLRQATLRPDWYGLILDSDQILVARTPNSERSIGSKIPAALGEAAREGTVESTNLEGAPVLATLCRSALSNWSVLIEVPKGAVLAALYRWTGWTILAALVVTGLVLALIFGYARKIAHAIQSLVEPALSLGRAEMVPAAGSFAVKETAEVAAALEQAYRLLQTRAAQRDQAERELLHTIADLEKQTRERLDALEKLSEKEQLLVQQGRQAAMGEMIGNIANQWRKPLNDLGQLIQQVPVTFTKGDLTKKYLDEVARKAGSLINQMSCTLDEFRNFFRTDKEKVKFRVNAEVQRTLLLLEGSFAKHRIGVEVQGGDDPYIYGYPAEFSQVLLNILMNAQEEFAKKTVPDPRVLITMGGENGRTVVTIADNAGGIPEEIMGKIFDPYFTTKEPKSGTGVGLFMSKTMVEKHMGGLLSVRNNDAGAEFSIEF</sequence>
<reference evidence="13" key="1">
    <citation type="submission" date="2020-06" db="EMBL/GenBank/DDBJ databases">
        <title>Draft genomic sequence of Geomonas sp. Red330.</title>
        <authorList>
            <person name="Itoh H."/>
            <person name="Zhenxing X."/>
            <person name="Ushijima N."/>
            <person name="Masuda Y."/>
            <person name="Shiratori Y."/>
            <person name="Senoo K."/>
        </authorList>
    </citation>
    <scope>NUCLEOTIDE SEQUENCE [LARGE SCALE GENOMIC DNA]</scope>
    <source>
        <strain evidence="13">Red330</strain>
    </source>
</reference>
<organism evidence="12 13">
    <name type="scientific">Geomonas silvestris</name>
    <dbReference type="NCBI Taxonomy" id="2740184"/>
    <lineage>
        <taxon>Bacteria</taxon>
        <taxon>Pseudomonadati</taxon>
        <taxon>Thermodesulfobacteriota</taxon>
        <taxon>Desulfuromonadia</taxon>
        <taxon>Geobacterales</taxon>
        <taxon>Geobacteraceae</taxon>
        <taxon>Geomonas</taxon>
    </lineage>
</organism>
<comment type="catalytic activity">
    <reaction evidence="1">
        <text>ATP + protein L-histidine = ADP + protein N-phospho-L-histidine.</text>
        <dbReference type="EC" id="2.7.13.3"/>
    </reaction>
</comment>
<dbReference type="InterPro" id="IPR036890">
    <property type="entry name" value="HATPase_C_sf"/>
</dbReference>
<dbReference type="GO" id="GO:0000160">
    <property type="term" value="P:phosphorelay signal transduction system"/>
    <property type="evidence" value="ECO:0007669"/>
    <property type="project" value="UniProtKB-KW"/>
</dbReference>
<evidence type="ECO:0000259" key="11">
    <source>
        <dbReference type="PROSITE" id="PS50109"/>
    </source>
</evidence>
<keyword evidence="10" id="KW-1133">Transmembrane helix</keyword>
<evidence type="ECO:0000256" key="4">
    <source>
        <dbReference type="ARBA" id="ARBA00022679"/>
    </source>
</evidence>
<dbReference type="PRINTS" id="PR00344">
    <property type="entry name" value="BCTRLSENSOR"/>
</dbReference>
<evidence type="ECO:0000256" key="5">
    <source>
        <dbReference type="ARBA" id="ARBA00022741"/>
    </source>
</evidence>
<dbReference type="InterPro" id="IPR004358">
    <property type="entry name" value="Sig_transdc_His_kin-like_C"/>
</dbReference>
<keyword evidence="5" id="KW-0547">Nucleotide-binding</keyword>
<accession>A0A6V8ME60</accession>
<keyword evidence="10" id="KW-0812">Transmembrane</keyword>
<keyword evidence="6" id="KW-0418">Kinase</keyword>
<dbReference type="PANTHER" id="PTHR43065">
    <property type="entry name" value="SENSOR HISTIDINE KINASE"/>
    <property type="match status" value="1"/>
</dbReference>
<dbReference type="SUPFAM" id="SSF55874">
    <property type="entry name" value="ATPase domain of HSP90 chaperone/DNA topoisomerase II/histidine kinase"/>
    <property type="match status" value="1"/>
</dbReference>
<proteinExistence type="predicted"/>
<keyword evidence="13" id="KW-1185">Reference proteome</keyword>
<keyword evidence="9" id="KW-0175">Coiled coil</keyword>
<keyword evidence="8" id="KW-0902">Two-component regulatory system</keyword>
<feature type="transmembrane region" description="Helical" evidence="10">
    <location>
        <begin position="22"/>
        <end position="46"/>
    </location>
</feature>
<dbReference type="InterPro" id="IPR003594">
    <property type="entry name" value="HATPase_dom"/>
</dbReference>
<gene>
    <name evidence="12" type="ORF">GMST_05670</name>
</gene>
<keyword evidence="10" id="KW-0472">Membrane</keyword>
<keyword evidence="4" id="KW-0808">Transferase</keyword>
<dbReference type="AlphaFoldDB" id="A0A6V8ME60"/>
<feature type="domain" description="Histidine kinase" evidence="11">
    <location>
        <begin position="411"/>
        <end position="622"/>
    </location>
</feature>
<dbReference type="GO" id="GO:0004673">
    <property type="term" value="F:protein histidine kinase activity"/>
    <property type="evidence" value="ECO:0007669"/>
    <property type="project" value="UniProtKB-EC"/>
</dbReference>
<evidence type="ECO:0000256" key="3">
    <source>
        <dbReference type="ARBA" id="ARBA00022553"/>
    </source>
</evidence>
<dbReference type="Pfam" id="PF02518">
    <property type="entry name" value="HATPase_c"/>
    <property type="match status" value="1"/>
</dbReference>
<comment type="caution">
    <text evidence="12">The sequence shown here is derived from an EMBL/GenBank/DDBJ whole genome shotgun (WGS) entry which is preliminary data.</text>
</comment>
<feature type="coiled-coil region" evidence="9">
    <location>
        <begin position="347"/>
        <end position="395"/>
    </location>
</feature>
<dbReference type="Gene3D" id="1.10.287.130">
    <property type="match status" value="1"/>
</dbReference>
<evidence type="ECO:0000256" key="1">
    <source>
        <dbReference type="ARBA" id="ARBA00000085"/>
    </source>
</evidence>
<keyword evidence="7" id="KW-0067">ATP-binding</keyword>
<dbReference type="PROSITE" id="PS50109">
    <property type="entry name" value="HIS_KIN"/>
    <property type="match status" value="1"/>
</dbReference>
<dbReference type="EMBL" id="BLXX01000001">
    <property type="protein sequence ID" value="GFO58242.1"/>
    <property type="molecule type" value="Genomic_DNA"/>
</dbReference>
<evidence type="ECO:0000256" key="9">
    <source>
        <dbReference type="SAM" id="Coils"/>
    </source>
</evidence>
<dbReference type="GO" id="GO:0005524">
    <property type="term" value="F:ATP binding"/>
    <property type="evidence" value="ECO:0007669"/>
    <property type="project" value="UniProtKB-KW"/>
</dbReference>
<name>A0A6V8ME60_9BACT</name>
<dbReference type="EC" id="2.7.13.3" evidence="2"/>
<evidence type="ECO:0000313" key="12">
    <source>
        <dbReference type="EMBL" id="GFO58242.1"/>
    </source>
</evidence>
<evidence type="ECO:0000313" key="13">
    <source>
        <dbReference type="Proteomes" id="UP000556026"/>
    </source>
</evidence>
<dbReference type="PANTHER" id="PTHR43065:SF10">
    <property type="entry name" value="PEROXIDE STRESS-ACTIVATED HISTIDINE KINASE MAK3"/>
    <property type="match status" value="1"/>
</dbReference>
<dbReference type="SMART" id="SM00387">
    <property type="entry name" value="HATPase_c"/>
    <property type="match status" value="1"/>
</dbReference>
<dbReference type="CDD" id="cd18774">
    <property type="entry name" value="PDC2_HK_sensor"/>
    <property type="match status" value="1"/>
</dbReference>
<evidence type="ECO:0000256" key="7">
    <source>
        <dbReference type="ARBA" id="ARBA00022840"/>
    </source>
</evidence>
<dbReference type="Gene3D" id="3.30.565.10">
    <property type="entry name" value="Histidine kinase-like ATPase, C-terminal domain"/>
    <property type="match status" value="1"/>
</dbReference>
<evidence type="ECO:0000256" key="6">
    <source>
        <dbReference type="ARBA" id="ARBA00022777"/>
    </source>
</evidence>